<dbReference type="InterPro" id="IPR045136">
    <property type="entry name" value="Iah1-like"/>
</dbReference>
<dbReference type="OrthoDB" id="671439at2759"/>
<dbReference type="Pfam" id="PF13472">
    <property type="entry name" value="Lipase_GDSL_2"/>
    <property type="match status" value="1"/>
</dbReference>
<feature type="domain" description="SGNH hydrolase-type esterase" evidence="1">
    <location>
        <begin position="44"/>
        <end position="172"/>
    </location>
</feature>
<dbReference type="PANTHER" id="PTHR14209">
    <property type="entry name" value="ISOAMYL ACETATE-HYDROLYZING ESTERASE 1"/>
    <property type="match status" value="1"/>
</dbReference>
<comment type="caution">
    <text evidence="2">The sequence shown here is derived from an EMBL/GenBank/DDBJ whole genome shotgun (WGS) entry which is preliminary data.</text>
</comment>
<dbReference type="RefSeq" id="XP_067823929.1">
    <property type="nucleotide sequence ID" value="XM_067963148.1"/>
</dbReference>
<name>A0A976IME0_BRELC</name>
<accession>A0A976IME0</accession>
<evidence type="ECO:0000313" key="3">
    <source>
        <dbReference type="Proteomes" id="UP000294530"/>
    </source>
</evidence>
<evidence type="ECO:0000259" key="1">
    <source>
        <dbReference type="Pfam" id="PF13472"/>
    </source>
</evidence>
<dbReference type="EMBL" id="SHOA02000007">
    <property type="protein sequence ID" value="TDH74431.1"/>
    <property type="molecule type" value="Genomic_DNA"/>
</dbReference>
<organism evidence="2 3">
    <name type="scientific">Bremia lactucae</name>
    <name type="common">Lettuce downy mildew</name>
    <dbReference type="NCBI Taxonomy" id="4779"/>
    <lineage>
        <taxon>Eukaryota</taxon>
        <taxon>Sar</taxon>
        <taxon>Stramenopiles</taxon>
        <taxon>Oomycota</taxon>
        <taxon>Peronosporomycetes</taxon>
        <taxon>Peronosporales</taxon>
        <taxon>Peronosporaceae</taxon>
        <taxon>Bremia</taxon>
    </lineage>
</organism>
<dbReference type="AlphaFoldDB" id="A0A976IME0"/>
<sequence length="212" mass="24292">MSQTLSCDRRPVFYFIGDSITEYGSDPERWVLEHGMPIYAKELQSQYSASFVTVFLGANDAALEHGNSHEQYVSLEDYRANLQKILRTVQPLLAPQGQVLLITPPCIIDSVRHNDRSNASSAKYAKVCVELAAAENVHVLDLHTYFNKTFPDEEVRKTFFVDGLHFSEKGNKEVGKLLIITINSMFSEEELNRFNKWQLPDWHQFVPHEEEA</sequence>
<dbReference type="Proteomes" id="UP000294530">
    <property type="component" value="Unassembled WGS sequence"/>
</dbReference>
<dbReference type="InterPro" id="IPR036514">
    <property type="entry name" value="SGNH_hydro_sf"/>
</dbReference>
<keyword evidence="3" id="KW-1185">Reference proteome</keyword>
<reference evidence="2 3" key="1">
    <citation type="journal article" date="2021" name="Genome Biol.">
        <title>AFLAP: assembly-free linkage analysis pipeline using k-mers from genome sequencing data.</title>
        <authorList>
            <person name="Fletcher K."/>
            <person name="Zhang L."/>
            <person name="Gil J."/>
            <person name="Han R."/>
            <person name="Cavanaugh K."/>
            <person name="Michelmore R."/>
        </authorList>
    </citation>
    <scope>NUCLEOTIDE SEQUENCE [LARGE SCALE GENOMIC DNA]</scope>
    <source>
        <strain evidence="2 3">SF5</strain>
    </source>
</reference>
<protein>
    <recommendedName>
        <fullName evidence="1">SGNH hydrolase-type esterase domain-containing protein</fullName>
    </recommendedName>
</protein>
<evidence type="ECO:0000313" key="2">
    <source>
        <dbReference type="EMBL" id="TDH74431.1"/>
    </source>
</evidence>
<dbReference type="Gene3D" id="3.40.50.1110">
    <property type="entry name" value="SGNH hydrolase"/>
    <property type="match status" value="1"/>
</dbReference>
<dbReference type="InterPro" id="IPR013830">
    <property type="entry name" value="SGNH_hydro"/>
</dbReference>
<dbReference type="SUPFAM" id="SSF52266">
    <property type="entry name" value="SGNH hydrolase"/>
    <property type="match status" value="1"/>
</dbReference>
<proteinExistence type="predicted"/>
<dbReference type="PANTHER" id="PTHR14209:SF19">
    <property type="entry name" value="ISOAMYL ACETATE-HYDROLYZING ESTERASE 1 HOMOLOG"/>
    <property type="match status" value="1"/>
</dbReference>
<dbReference type="KEGG" id="blac:94348819"/>
<gene>
    <name evidence="2" type="ORF">CCR75_005064</name>
</gene>
<dbReference type="GeneID" id="94348819"/>